<dbReference type="InterPro" id="IPR042299">
    <property type="entry name" value="Ufd1-like_Nn"/>
</dbReference>
<reference evidence="5 6" key="1">
    <citation type="submission" date="2011-08" db="EMBL/GenBank/DDBJ databases">
        <authorList>
            <person name="Liu Z.J."/>
            <person name="Shi F.L."/>
            <person name="Lu J.Q."/>
            <person name="Li M."/>
            <person name="Wang Z.L."/>
        </authorList>
    </citation>
    <scope>NUCLEOTIDE SEQUENCE [LARGE SCALE GENOMIC DNA]</scope>
    <source>
        <strain evidence="5 6">USNM 41457</strain>
    </source>
</reference>
<evidence type="ECO:0000313" key="5">
    <source>
        <dbReference type="EMBL" id="EJW01375.1"/>
    </source>
</evidence>
<proteinExistence type="inferred from homology"/>
<dbReference type="HOGENOM" id="CLU_102810_0_0_1"/>
<dbReference type="Gene3D" id="2.40.40.50">
    <property type="entry name" value="Ubiquitin fusion degradation protein UFD1, N-terminal domain"/>
    <property type="match status" value="1"/>
</dbReference>
<comment type="caution">
    <text evidence="5">The sequence shown here is derived from an EMBL/GenBank/DDBJ whole genome shotgun (WGS) entry which is preliminary data.</text>
</comment>
<organism evidence="5 6">
    <name type="scientific">Edhazardia aedis (strain USNM 41457)</name>
    <name type="common">Microsporidian parasite</name>
    <dbReference type="NCBI Taxonomy" id="1003232"/>
    <lineage>
        <taxon>Eukaryota</taxon>
        <taxon>Fungi</taxon>
        <taxon>Fungi incertae sedis</taxon>
        <taxon>Microsporidia</taxon>
        <taxon>Edhazardia</taxon>
    </lineage>
</organism>
<evidence type="ECO:0000313" key="6">
    <source>
        <dbReference type="Proteomes" id="UP000003163"/>
    </source>
</evidence>
<dbReference type="PANTHER" id="PTHR12555">
    <property type="entry name" value="UBIQUITIN FUSION DEGRADATON PROTEIN 1"/>
    <property type="match status" value="1"/>
</dbReference>
<comment type="similarity">
    <text evidence="1">Belongs to the UFD1 family.</text>
</comment>
<name>J9DFJ8_EDHAE</name>
<sequence>MFFNFFRRNANPPLQWKLKPLKFPKKDLRNYGGKCILPQIILAELFEMEIPTPYTFEISHCGGVFKTNCGVLDFTAEDLTITVPEWMYQQLDLAGTDKITLKIVVLPKGRYVKLLPHSHEFLDIENPKRELEKTLRNYQVLTQGDEILCNFEEGNMRFTVAEVKPAGLGVYIVDTDLEVEFLPPFGYEEKLEREKTVTKYLNVLKSDLHPRRISMKKPGLFFDFKKFSK</sequence>
<dbReference type="GO" id="GO:0034098">
    <property type="term" value="C:VCP-NPL4-UFD1 AAA ATPase complex"/>
    <property type="evidence" value="ECO:0007669"/>
    <property type="project" value="TreeGrafter"/>
</dbReference>
<dbReference type="Pfam" id="PF03152">
    <property type="entry name" value="UFD1_N1"/>
    <property type="match status" value="1"/>
</dbReference>
<feature type="domain" description="Ubiquitin fusion degradation protein UFD1 N-terminal subdomain 2" evidence="4">
    <location>
        <begin position="108"/>
        <end position="184"/>
    </location>
</feature>
<dbReference type="OMA" id="LPKANWV"/>
<evidence type="ECO:0000256" key="2">
    <source>
        <dbReference type="ARBA" id="ARBA00022786"/>
    </source>
</evidence>
<evidence type="ECO:0000259" key="4">
    <source>
        <dbReference type="Pfam" id="PF24842"/>
    </source>
</evidence>
<dbReference type="InterPro" id="IPR055417">
    <property type="entry name" value="UFD1_N1"/>
</dbReference>
<dbReference type="InterPro" id="IPR004854">
    <property type="entry name" value="Ufd1-like"/>
</dbReference>
<dbReference type="VEuPathDB" id="MicrosporidiaDB:EDEG_00463"/>
<protein>
    <recommendedName>
        <fullName evidence="7">Ubiquitin fusion degradation protein UFD1</fullName>
    </recommendedName>
</protein>
<dbReference type="EMBL" id="AFBI03000005">
    <property type="protein sequence ID" value="EJW01375.1"/>
    <property type="molecule type" value="Genomic_DNA"/>
</dbReference>
<dbReference type="Pfam" id="PF24842">
    <property type="entry name" value="UFD1_N2"/>
    <property type="match status" value="1"/>
</dbReference>
<dbReference type="OrthoDB" id="422728at2759"/>
<evidence type="ECO:0008006" key="7">
    <source>
        <dbReference type="Google" id="ProtNLM"/>
    </source>
</evidence>
<dbReference type="InterPro" id="IPR055418">
    <property type="entry name" value="UFD1_N2"/>
</dbReference>
<dbReference type="Gene3D" id="3.10.330.10">
    <property type="match status" value="1"/>
</dbReference>
<evidence type="ECO:0000259" key="3">
    <source>
        <dbReference type="Pfam" id="PF03152"/>
    </source>
</evidence>
<keyword evidence="2" id="KW-0833">Ubl conjugation pathway</keyword>
<reference evidence="6" key="2">
    <citation type="submission" date="2015-07" db="EMBL/GenBank/DDBJ databases">
        <title>Contrasting host-pathogen interactions and genome evolution in two generalist and specialist microsporidian pathogens of mosquitoes.</title>
        <authorList>
            <consortium name="The Broad Institute Genomics Platform"/>
            <consortium name="The Broad Institute Genome Sequencing Center for Infectious Disease"/>
            <person name="Cuomo C.A."/>
            <person name="Sanscrainte N.D."/>
            <person name="Goldberg J.M."/>
            <person name="Heiman D."/>
            <person name="Young S."/>
            <person name="Zeng Q."/>
            <person name="Becnel J.J."/>
            <person name="Birren B.W."/>
        </authorList>
    </citation>
    <scope>NUCLEOTIDE SEQUENCE [LARGE SCALE GENOMIC DNA]</scope>
    <source>
        <strain evidence="6">USNM 41457</strain>
    </source>
</reference>
<dbReference type="AlphaFoldDB" id="J9DFJ8"/>
<dbReference type="Proteomes" id="UP000003163">
    <property type="component" value="Unassembled WGS sequence"/>
</dbReference>
<dbReference type="GO" id="GO:0006511">
    <property type="term" value="P:ubiquitin-dependent protein catabolic process"/>
    <property type="evidence" value="ECO:0007669"/>
    <property type="project" value="InterPro"/>
</dbReference>
<accession>J9DFJ8</accession>
<gene>
    <name evidence="5" type="ORF">EDEG_00463</name>
</gene>
<dbReference type="GO" id="GO:0031593">
    <property type="term" value="F:polyubiquitin modification-dependent protein binding"/>
    <property type="evidence" value="ECO:0007669"/>
    <property type="project" value="TreeGrafter"/>
</dbReference>
<feature type="domain" description="Ubiquitin fusion degradation protein UFD1 N-terminal subdomain 1" evidence="3">
    <location>
        <begin position="15"/>
        <end position="107"/>
    </location>
</feature>
<keyword evidence="6" id="KW-1185">Reference proteome</keyword>
<dbReference type="InParanoid" id="J9DFJ8"/>
<dbReference type="STRING" id="1003232.J9DFJ8"/>
<dbReference type="GO" id="GO:0036503">
    <property type="term" value="P:ERAD pathway"/>
    <property type="evidence" value="ECO:0007669"/>
    <property type="project" value="TreeGrafter"/>
</dbReference>
<dbReference type="PANTHER" id="PTHR12555:SF13">
    <property type="entry name" value="UBIQUITIN RECOGNITION FACTOR IN ER-ASSOCIATED DEGRADATION PROTEIN 1"/>
    <property type="match status" value="1"/>
</dbReference>
<evidence type="ECO:0000256" key="1">
    <source>
        <dbReference type="ARBA" id="ARBA00006043"/>
    </source>
</evidence>